<evidence type="ECO:0000313" key="11">
    <source>
        <dbReference type="Proteomes" id="UP001381693"/>
    </source>
</evidence>
<evidence type="ECO:0000256" key="6">
    <source>
        <dbReference type="ARBA" id="ARBA00022692"/>
    </source>
</evidence>
<accession>A0AAN9A6B0</accession>
<evidence type="ECO:0000256" key="4">
    <source>
        <dbReference type="ARBA" id="ARBA00022448"/>
    </source>
</evidence>
<evidence type="ECO:0000256" key="9">
    <source>
        <dbReference type="RuleBase" id="RU368035"/>
    </source>
</evidence>
<comment type="caution">
    <text evidence="10">The sequence shown here is derived from an EMBL/GenBank/DDBJ whole genome shotgun (WGS) entry which is preliminary data.</text>
</comment>
<dbReference type="EMBL" id="JAXCGZ010009702">
    <property type="protein sequence ID" value="KAK7076373.1"/>
    <property type="molecule type" value="Genomic_DNA"/>
</dbReference>
<evidence type="ECO:0000256" key="2">
    <source>
        <dbReference type="ARBA" id="ARBA00004651"/>
    </source>
</evidence>
<dbReference type="AlphaFoldDB" id="A0AAN9A6B0"/>
<keyword evidence="7 9" id="KW-1133">Transmembrane helix</keyword>
<keyword evidence="11" id="KW-1185">Reference proteome</keyword>
<name>A0AAN9A6B0_HALRR</name>
<comment type="similarity">
    <text evidence="3 9">Belongs to the riboflavin transporter family.</text>
</comment>
<dbReference type="PANTHER" id="PTHR12929">
    <property type="entry name" value="SOLUTE CARRIER FAMILY 52"/>
    <property type="match status" value="1"/>
</dbReference>
<organism evidence="10 11">
    <name type="scientific">Halocaridina rubra</name>
    <name type="common">Hawaiian red shrimp</name>
    <dbReference type="NCBI Taxonomy" id="373956"/>
    <lineage>
        <taxon>Eukaryota</taxon>
        <taxon>Metazoa</taxon>
        <taxon>Ecdysozoa</taxon>
        <taxon>Arthropoda</taxon>
        <taxon>Crustacea</taxon>
        <taxon>Multicrustacea</taxon>
        <taxon>Malacostraca</taxon>
        <taxon>Eumalacostraca</taxon>
        <taxon>Eucarida</taxon>
        <taxon>Decapoda</taxon>
        <taxon>Pleocyemata</taxon>
        <taxon>Caridea</taxon>
        <taxon>Atyoidea</taxon>
        <taxon>Atyidae</taxon>
        <taxon>Halocaridina</taxon>
    </lineage>
</organism>
<dbReference type="InterPro" id="IPR009357">
    <property type="entry name" value="Riboflavin_transptr"/>
</dbReference>
<comment type="caution">
    <text evidence="9">Lacks conserved residue(s) required for the propagation of feature annotation.</text>
</comment>
<keyword evidence="4 9" id="KW-0813">Transport</keyword>
<feature type="transmembrane region" description="Helical" evidence="9">
    <location>
        <begin position="43"/>
        <end position="64"/>
    </location>
</feature>
<dbReference type="GO" id="GO:0005886">
    <property type="term" value="C:plasma membrane"/>
    <property type="evidence" value="ECO:0007669"/>
    <property type="project" value="UniProtKB-SubCell"/>
</dbReference>
<evidence type="ECO:0000256" key="7">
    <source>
        <dbReference type="ARBA" id="ARBA00022989"/>
    </source>
</evidence>
<reference evidence="10 11" key="1">
    <citation type="submission" date="2023-11" db="EMBL/GenBank/DDBJ databases">
        <title>Halocaridina rubra genome assembly.</title>
        <authorList>
            <person name="Smith C."/>
        </authorList>
    </citation>
    <scope>NUCLEOTIDE SEQUENCE [LARGE SCALE GENOMIC DNA]</scope>
    <source>
        <strain evidence="10">EP-1</strain>
        <tissue evidence="10">Whole</tissue>
    </source>
</reference>
<dbReference type="GO" id="GO:0032217">
    <property type="term" value="F:riboflavin transmembrane transporter activity"/>
    <property type="evidence" value="ECO:0007669"/>
    <property type="project" value="UniProtKB-UniRule"/>
</dbReference>
<comment type="subcellular location">
    <subcellularLocation>
        <location evidence="2 9">Cell membrane</location>
        <topology evidence="2 9">Multi-pass membrane protein</topology>
    </subcellularLocation>
</comment>
<comment type="function">
    <text evidence="9">Plasma membrane transporter mediating the uptake by cells of the water soluble vitamin B2/riboflavin that plays a key role in biochemical oxidation-reduction reactions of the carbohydrate, lipid, and amino acid metabolism.</text>
</comment>
<evidence type="ECO:0000313" key="10">
    <source>
        <dbReference type="EMBL" id="KAK7076373.1"/>
    </source>
</evidence>
<proteinExistence type="inferred from homology"/>
<keyword evidence="5 9" id="KW-1003">Cell membrane</keyword>
<dbReference type="PANTHER" id="PTHR12929:SF10">
    <property type="entry name" value="RIBOFLAVIN TRANSPORTER"/>
    <property type="match status" value="1"/>
</dbReference>
<keyword evidence="6 9" id="KW-0812">Transmembrane</keyword>
<evidence type="ECO:0000256" key="5">
    <source>
        <dbReference type="ARBA" id="ARBA00022475"/>
    </source>
</evidence>
<sequence length="68" mass="7434">MEKVIAWVAFTGVMTYVRVEIANQMREEGAHALFWCGAVTQIGSAVGAVVGFLLVNVFTLFAYYDPCA</sequence>
<keyword evidence="8 9" id="KW-0472">Membrane</keyword>
<gene>
    <name evidence="10" type="ORF">SK128_018806</name>
</gene>
<comment type="catalytic activity">
    <reaction evidence="1 9">
        <text>riboflavin(in) = riboflavin(out)</text>
        <dbReference type="Rhea" id="RHEA:35015"/>
        <dbReference type="ChEBI" id="CHEBI:57986"/>
    </reaction>
</comment>
<evidence type="ECO:0000256" key="8">
    <source>
        <dbReference type="ARBA" id="ARBA00023136"/>
    </source>
</evidence>
<dbReference type="Proteomes" id="UP001381693">
    <property type="component" value="Unassembled WGS sequence"/>
</dbReference>
<evidence type="ECO:0000256" key="3">
    <source>
        <dbReference type="ARBA" id="ARBA00006366"/>
    </source>
</evidence>
<dbReference type="Pfam" id="PF06237">
    <property type="entry name" value="SLC52_ribofla_tr"/>
    <property type="match status" value="1"/>
</dbReference>
<evidence type="ECO:0000256" key="1">
    <source>
        <dbReference type="ARBA" id="ARBA00000215"/>
    </source>
</evidence>
<protein>
    <recommendedName>
        <fullName evidence="9">Riboflavin transporter</fullName>
    </recommendedName>
</protein>